<evidence type="ECO:0000313" key="3">
    <source>
        <dbReference type="Proteomes" id="UP001187192"/>
    </source>
</evidence>
<organism evidence="2 3">
    <name type="scientific">Ficus carica</name>
    <name type="common">Common fig</name>
    <dbReference type="NCBI Taxonomy" id="3494"/>
    <lineage>
        <taxon>Eukaryota</taxon>
        <taxon>Viridiplantae</taxon>
        <taxon>Streptophyta</taxon>
        <taxon>Embryophyta</taxon>
        <taxon>Tracheophyta</taxon>
        <taxon>Spermatophyta</taxon>
        <taxon>Magnoliopsida</taxon>
        <taxon>eudicotyledons</taxon>
        <taxon>Gunneridae</taxon>
        <taxon>Pentapetalae</taxon>
        <taxon>rosids</taxon>
        <taxon>fabids</taxon>
        <taxon>Rosales</taxon>
        <taxon>Moraceae</taxon>
        <taxon>Ficeae</taxon>
        <taxon>Ficus</taxon>
    </lineage>
</organism>
<gene>
    <name evidence="2" type="ORF">TIFTF001_036482</name>
</gene>
<sequence>MSLSTEREKPDCGEEATLVTGEKSSRSLRPSIAQSARNCADLDNLRSNCNKLLLSLSLSSSA</sequence>
<name>A0AA88JB93_FICCA</name>
<reference evidence="2" key="1">
    <citation type="submission" date="2023-07" db="EMBL/GenBank/DDBJ databases">
        <title>draft genome sequence of fig (Ficus carica).</title>
        <authorList>
            <person name="Takahashi T."/>
            <person name="Nishimura K."/>
        </authorList>
    </citation>
    <scope>NUCLEOTIDE SEQUENCE</scope>
</reference>
<evidence type="ECO:0000256" key="1">
    <source>
        <dbReference type="SAM" id="MobiDB-lite"/>
    </source>
</evidence>
<dbReference type="Proteomes" id="UP001187192">
    <property type="component" value="Unassembled WGS sequence"/>
</dbReference>
<evidence type="ECO:0000313" key="2">
    <source>
        <dbReference type="EMBL" id="GMN67417.1"/>
    </source>
</evidence>
<dbReference type="EMBL" id="BTGU01000448">
    <property type="protein sequence ID" value="GMN67417.1"/>
    <property type="molecule type" value="Genomic_DNA"/>
</dbReference>
<feature type="region of interest" description="Disordered" evidence="1">
    <location>
        <begin position="1"/>
        <end position="30"/>
    </location>
</feature>
<proteinExistence type="predicted"/>
<feature type="compositionally biased region" description="Basic and acidic residues" evidence="1">
    <location>
        <begin position="1"/>
        <end position="12"/>
    </location>
</feature>
<dbReference type="AlphaFoldDB" id="A0AA88JB93"/>
<comment type="caution">
    <text evidence="2">The sequence shown here is derived from an EMBL/GenBank/DDBJ whole genome shotgun (WGS) entry which is preliminary data.</text>
</comment>
<keyword evidence="3" id="KW-1185">Reference proteome</keyword>
<protein>
    <submittedName>
        <fullName evidence="2">Uncharacterized protein</fullName>
    </submittedName>
</protein>
<accession>A0AA88JB93</accession>